<feature type="signal peptide" evidence="7">
    <location>
        <begin position="1"/>
        <end position="31"/>
    </location>
</feature>
<evidence type="ECO:0000256" key="2">
    <source>
        <dbReference type="ARBA" id="ARBA00022801"/>
    </source>
</evidence>
<dbReference type="EC" id="3.2.1.23" evidence="5"/>
<dbReference type="InterPro" id="IPR019801">
    <property type="entry name" value="Glyco_hydro_35_CS"/>
</dbReference>
<dbReference type="RefSeq" id="WP_184105979.1">
    <property type="nucleotide sequence ID" value="NZ_JBHMAL010000020.1"/>
</dbReference>
<dbReference type="EMBL" id="JAFHKU010000135">
    <property type="protein sequence ID" value="MBN3560472.1"/>
    <property type="molecule type" value="Genomic_DNA"/>
</dbReference>
<dbReference type="SUPFAM" id="SSF49785">
    <property type="entry name" value="Galactose-binding domain-like"/>
    <property type="match status" value="1"/>
</dbReference>
<comment type="catalytic activity">
    <reaction evidence="5">
        <text>Hydrolysis of terminal non-reducing beta-D-galactose residues in beta-D-galactosides.</text>
        <dbReference type="EC" id="3.2.1.23"/>
    </reaction>
</comment>
<proteinExistence type="inferred from homology"/>
<evidence type="ECO:0000256" key="5">
    <source>
        <dbReference type="RuleBase" id="RU000675"/>
    </source>
</evidence>
<dbReference type="Pfam" id="PF01301">
    <property type="entry name" value="Glyco_hydro_35"/>
    <property type="match status" value="1"/>
</dbReference>
<reference evidence="11" key="1">
    <citation type="submission" date="2021-01" db="EMBL/GenBank/DDBJ databases">
        <title>Genome Sequencing of Type Strains.</title>
        <authorList>
            <person name="Lemaire J.F."/>
            <person name="Inderbitzin P."/>
            <person name="Collins S.B."/>
            <person name="Wespe N."/>
            <person name="Knight-Connoni V."/>
        </authorList>
    </citation>
    <scope>NUCLEOTIDE SEQUENCE</scope>
    <source>
        <strain evidence="11">DSM 14562</strain>
    </source>
</reference>
<protein>
    <recommendedName>
        <fullName evidence="5">Beta-galactosidase</fullName>
        <ecNumber evidence="5">3.2.1.23</ecNumber>
    </recommendedName>
</protein>
<keyword evidence="3 5" id="KW-0326">Glycosidase</keyword>
<evidence type="ECO:0000256" key="3">
    <source>
        <dbReference type="ARBA" id="ARBA00023295"/>
    </source>
</evidence>
<dbReference type="InterPro" id="IPR008979">
    <property type="entry name" value="Galactose-bd-like_sf"/>
</dbReference>
<evidence type="ECO:0000259" key="9">
    <source>
        <dbReference type="Pfam" id="PF21317"/>
    </source>
</evidence>
<evidence type="ECO:0000259" key="10">
    <source>
        <dbReference type="Pfam" id="PF21467"/>
    </source>
</evidence>
<dbReference type="GO" id="GO:0004565">
    <property type="term" value="F:beta-galactosidase activity"/>
    <property type="evidence" value="ECO:0007669"/>
    <property type="project" value="UniProtKB-EC"/>
</dbReference>
<dbReference type="Gene3D" id="3.20.20.80">
    <property type="entry name" value="Glycosidases"/>
    <property type="match status" value="1"/>
</dbReference>
<evidence type="ECO:0000256" key="7">
    <source>
        <dbReference type="SAM" id="SignalP"/>
    </source>
</evidence>
<evidence type="ECO:0000256" key="4">
    <source>
        <dbReference type="PIRSR" id="PIRSR006336-1"/>
    </source>
</evidence>
<dbReference type="PIRSF" id="PIRSF006336">
    <property type="entry name" value="B-gal"/>
    <property type="match status" value="1"/>
</dbReference>
<feature type="domain" description="Beta-galactosidase 1-like first all-beta" evidence="9">
    <location>
        <begin position="414"/>
        <end position="524"/>
    </location>
</feature>
<dbReference type="InterPro" id="IPR017853">
    <property type="entry name" value="GH"/>
</dbReference>
<dbReference type="Pfam" id="PF21317">
    <property type="entry name" value="BetaGal_ABD_1"/>
    <property type="match status" value="1"/>
</dbReference>
<dbReference type="InterPro" id="IPR048912">
    <property type="entry name" value="BetaGal1-like_ABD1"/>
</dbReference>
<dbReference type="InterPro" id="IPR026283">
    <property type="entry name" value="B-gal_1-like"/>
</dbReference>
<dbReference type="InterPro" id="IPR031330">
    <property type="entry name" value="Gly_Hdrlase_35_cat"/>
</dbReference>
<dbReference type="PANTHER" id="PTHR23421">
    <property type="entry name" value="BETA-GALACTOSIDASE RELATED"/>
    <property type="match status" value="1"/>
</dbReference>
<comment type="caution">
    <text evidence="11">The sequence shown here is derived from an EMBL/GenBank/DDBJ whole genome shotgun (WGS) entry which is preliminary data.</text>
</comment>
<dbReference type="Pfam" id="PF21467">
    <property type="entry name" value="BetaGal_gal-bd"/>
    <property type="match status" value="1"/>
</dbReference>
<dbReference type="AlphaFoldDB" id="A0AA41DG12"/>
<feature type="active site" description="Nucleophile" evidence="4">
    <location>
        <position position="280"/>
    </location>
</feature>
<evidence type="ECO:0000259" key="8">
    <source>
        <dbReference type="Pfam" id="PF01301"/>
    </source>
</evidence>
<feature type="chain" id="PRO_5041314272" description="Beta-galactosidase" evidence="7">
    <location>
        <begin position="32"/>
        <end position="633"/>
    </location>
</feature>
<comment type="similarity">
    <text evidence="1 6">Belongs to the glycosyl hydrolase 35 family.</text>
</comment>
<dbReference type="InterPro" id="IPR048913">
    <property type="entry name" value="BetaGal_gal-bd"/>
</dbReference>
<feature type="domain" description="Beta-galactosidase galactose-binding" evidence="10">
    <location>
        <begin position="542"/>
        <end position="600"/>
    </location>
</feature>
<dbReference type="GO" id="GO:0005975">
    <property type="term" value="P:carbohydrate metabolic process"/>
    <property type="evidence" value="ECO:0007669"/>
    <property type="project" value="InterPro"/>
</dbReference>
<accession>A0AA41DG12</accession>
<evidence type="ECO:0000256" key="6">
    <source>
        <dbReference type="RuleBase" id="RU003679"/>
    </source>
</evidence>
<evidence type="ECO:0000313" key="12">
    <source>
        <dbReference type="Proteomes" id="UP000704529"/>
    </source>
</evidence>
<feature type="domain" description="Glycoside hydrolase 35 catalytic" evidence="8">
    <location>
        <begin position="57"/>
        <end position="370"/>
    </location>
</feature>
<organism evidence="11 12">
    <name type="scientific">Sphingomonas yabuuchiae</name>
    <dbReference type="NCBI Taxonomy" id="172044"/>
    <lineage>
        <taxon>Bacteria</taxon>
        <taxon>Pseudomonadati</taxon>
        <taxon>Pseudomonadota</taxon>
        <taxon>Alphaproteobacteria</taxon>
        <taxon>Sphingomonadales</taxon>
        <taxon>Sphingomonadaceae</taxon>
        <taxon>Sphingomonas</taxon>
    </lineage>
</organism>
<dbReference type="InterPro" id="IPR001944">
    <property type="entry name" value="Glycoside_Hdrlase_35"/>
</dbReference>
<evidence type="ECO:0000313" key="11">
    <source>
        <dbReference type="EMBL" id="MBN3560472.1"/>
    </source>
</evidence>
<keyword evidence="7" id="KW-0732">Signal</keyword>
<gene>
    <name evidence="11" type="ORF">JYA60_19800</name>
</gene>
<evidence type="ECO:0000256" key="1">
    <source>
        <dbReference type="ARBA" id="ARBA00009809"/>
    </source>
</evidence>
<feature type="active site" description="Proton donor" evidence="4">
    <location>
        <position position="204"/>
    </location>
</feature>
<dbReference type="Gene3D" id="2.60.120.260">
    <property type="entry name" value="Galactose-binding domain-like"/>
    <property type="match status" value="2"/>
</dbReference>
<name>A0AA41DG12_9SPHN</name>
<sequence>MRRNERESDVTRAVRSTLCAILAATALSPLAAQNMSAQDPLSNDGAAKTFEVKGKGFLRNGQPHQVISGEMHYTRIPRAYWRDRLRKAKAMGLNTITTYSFWNAHEPRPGVYDFSGQNDIVAFIRDAQAEGLDVILRPGPYVCAEWELGGYPSWLLKDRKLVLRSTDPQYTAAVDRWLMRLGQEVKPLLLKNGGPIVAVQLENEYGAFGSDQTYLRGLEASYKRAGLGDGILFTSNQGGDLAKGSLPNLPSVVNFGSGGAQSSVAKLEAYRPDGLRMVGEYWAGWFDKWGEEHHETDGKKEAEEMAYMLKRGYSISLYMVHGGTTFGWMNGADSHTGKDYHPDTTSYDYDAPIDEAGNPRYKYGLIAAAIAEVTGKPAAPTPAPTVATTFPVSPVRRSASLWDNLPAPVRAAQPKTFEELDQNFGYVLYRVAVPAGPAQTLTLKGMHSYAQVYLNKALVGTLDRRLDQETVELPARAKPATLDILVENTGRVNYSHAIRTEQAGLTGAVTLAGQPLTDWQMFRLPMDNLSSLKLSAKPCSGPCFYEAEMTVSQPGDTYLDMRGAHKGQLWLNDHNLGRFWSIGPVHTLYTPAPWLKAGTNRILFFDLTGDASDRLTTVAKPIYGKVTNHREAQ</sequence>
<dbReference type="Proteomes" id="UP000704529">
    <property type="component" value="Unassembled WGS sequence"/>
</dbReference>
<dbReference type="PRINTS" id="PR00742">
    <property type="entry name" value="GLHYDRLASE35"/>
</dbReference>
<keyword evidence="2 5" id="KW-0378">Hydrolase</keyword>
<dbReference type="PROSITE" id="PS01182">
    <property type="entry name" value="GLYCOSYL_HYDROL_F35"/>
    <property type="match status" value="1"/>
</dbReference>
<dbReference type="SUPFAM" id="SSF51445">
    <property type="entry name" value="(Trans)glycosidases"/>
    <property type="match status" value="1"/>
</dbReference>